<evidence type="ECO:0000256" key="1">
    <source>
        <dbReference type="ARBA" id="ARBA00023015"/>
    </source>
</evidence>
<keyword evidence="4" id="KW-1133">Transmembrane helix</keyword>
<feature type="transmembrane region" description="Helical" evidence="4">
    <location>
        <begin position="45"/>
        <end position="64"/>
    </location>
</feature>
<dbReference type="PROSITE" id="PS00041">
    <property type="entry name" value="HTH_ARAC_FAMILY_1"/>
    <property type="match status" value="1"/>
</dbReference>
<keyword evidence="3" id="KW-0804">Transcription</keyword>
<proteinExistence type="predicted"/>
<dbReference type="PROSITE" id="PS01124">
    <property type="entry name" value="HTH_ARAC_FAMILY_2"/>
    <property type="match status" value="1"/>
</dbReference>
<dbReference type="Pfam" id="PF12833">
    <property type="entry name" value="HTH_18"/>
    <property type="match status" value="1"/>
</dbReference>
<dbReference type="EMBL" id="RPHB01000008">
    <property type="protein sequence ID" value="MBW3469547.1"/>
    <property type="molecule type" value="Genomic_DNA"/>
</dbReference>
<dbReference type="SMART" id="SM00342">
    <property type="entry name" value="HTH_ARAC"/>
    <property type="match status" value="1"/>
</dbReference>
<dbReference type="PANTHER" id="PTHR43280:SF29">
    <property type="entry name" value="ARAC-FAMILY TRANSCRIPTIONAL REGULATOR"/>
    <property type="match status" value="1"/>
</dbReference>
<dbReference type="InterPro" id="IPR018062">
    <property type="entry name" value="HTH_AraC-typ_CS"/>
</dbReference>
<reference evidence="6 7" key="1">
    <citation type="journal article" date="2020" name="Syst. Appl. Microbiol.">
        <title>Arthrospiribacter ruber gen. nov., sp. nov., a novel bacterium isolated from Arthrospira cultures.</title>
        <authorList>
            <person name="Waleron M."/>
            <person name="Misztak A."/>
            <person name="Waleron M.M."/>
            <person name="Furmaniak M."/>
            <person name="Mrozik A."/>
            <person name="Waleron K."/>
        </authorList>
    </citation>
    <scope>NUCLEOTIDE SEQUENCE [LARGE SCALE GENOMIC DNA]</scope>
    <source>
        <strain evidence="6 7">DPMB0001</strain>
    </source>
</reference>
<evidence type="ECO:0000256" key="2">
    <source>
        <dbReference type="ARBA" id="ARBA00023125"/>
    </source>
</evidence>
<dbReference type="GO" id="GO:0043565">
    <property type="term" value="F:sequence-specific DNA binding"/>
    <property type="evidence" value="ECO:0007669"/>
    <property type="project" value="InterPro"/>
</dbReference>
<evidence type="ECO:0000313" key="6">
    <source>
        <dbReference type="EMBL" id="MBW3469547.1"/>
    </source>
</evidence>
<dbReference type="Proteomes" id="UP000727490">
    <property type="component" value="Unassembled WGS sequence"/>
</dbReference>
<evidence type="ECO:0000256" key="3">
    <source>
        <dbReference type="ARBA" id="ARBA00023163"/>
    </source>
</evidence>
<keyword evidence="2" id="KW-0238">DNA-binding</keyword>
<keyword evidence="4" id="KW-0472">Membrane</keyword>
<comment type="caution">
    <text evidence="6">The sequence shown here is derived from an EMBL/GenBank/DDBJ whole genome shotgun (WGS) entry which is preliminary data.</text>
</comment>
<feature type="transmembrane region" description="Helical" evidence="4">
    <location>
        <begin position="70"/>
        <end position="90"/>
    </location>
</feature>
<protein>
    <submittedName>
        <fullName evidence="6">AraC family transcriptional regulator</fullName>
    </submittedName>
</protein>
<dbReference type="RefSeq" id="WP_219292729.1">
    <property type="nucleotide sequence ID" value="NZ_RPHB01000008.1"/>
</dbReference>
<sequence length="392" mass="46218">MNFTESADWILQNFKVLFSFLGAIQAFILAAVILFYPRENRVSNILLSLFVFSIGHLLIINRVAEWLNHHYDWLLFSFQLLGLISLYLYIKSLYKDINWRKQWWHILVMAFDSLRIYIGSQIRLSNLEEDEYYYQFLGTNFEYFSLVAIVVIYIIYFLLTIKEYQNYLKIARKNFSDELRLGTSWVKQMIYGRYFLIVIDFILLFINYTFKESYSPYHGIANTIAYTVFAYYITIKGKLNPAVYQLRQIENPQLGEKSFEKIDQKESNEMLEEIAMLFRNSMDQDKLYIQEGLSVKEVAEHLGHPPYLVSQAINTCLEKSFFELINGYRVEEAKKLIMDENLNHLSMVGIGFEAGFSSKTAFNTAFKKHTGMTPTDYKRSKIYRNKSVSDIP</sequence>
<dbReference type="InterPro" id="IPR018060">
    <property type="entry name" value="HTH_AraC"/>
</dbReference>
<name>A0A951J1M2_9BACT</name>
<keyword evidence="7" id="KW-1185">Reference proteome</keyword>
<feature type="transmembrane region" description="Helical" evidence="4">
    <location>
        <begin position="190"/>
        <end position="210"/>
    </location>
</feature>
<feature type="transmembrane region" description="Helical" evidence="4">
    <location>
        <begin position="216"/>
        <end position="235"/>
    </location>
</feature>
<keyword evidence="4" id="KW-0812">Transmembrane</keyword>
<feature type="transmembrane region" description="Helical" evidence="4">
    <location>
        <begin position="140"/>
        <end position="159"/>
    </location>
</feature>
<evidence type="ECO:0000256" key="4">
    <source>
        <dbReference type="SAM" id="Phobius"/>
    </source>
</evidence>
<evidence type="ECO:0000313" key="7">
    <source>
        <dbReference type="Proteomes" id="UP000727490"/>
    </source>
</evidence>
<keyword evidence="1" id="KW-0805">Transcription regulation</keyword>
<feature type="domain" description="HTH araC/xylS-type" evidence="5">
    <location>
        <begin position="272"/>
        <end position="380"/>
    </location>
</feature>
<feature type="transmembrane region" description="Helical" evidence="4">
    <location>
        <begin position="102"/>
        <end position="120"/>
    </location>
</feature>
<feature type="transmembrane region" description="Helical" evidence="4">
    <location>
        <begin position="16"/>
        <end position="36"/>
    </location>
</feature>
<organism evidence="6 7">
    <name type="scientific">Arthrospiribacter ruber</name>
    <dbReference type="NCBI Taxonomy" id="2487934"/>
    <lineage>
        <taxon>Bacteria</taxon>
        <taxon>Pseudomonadati</taxon>
        <taxon>Bacteroidota</taxon>
        <taxon>Cytophagia</taxon>
        <taxon>Cytophagales</taxon>
        <taxon>Cyclobacteriaceae</taxon>
        <taxon>Arthrospiribacter</taxon>
    </lineage>
</organism>
<dbReference type="AlphaFoldDB" id="A0A951J1M2"/>
<gene>
    <name evidence="6" type="ORF">EGN73_17245</name>
</gene>
<evidence type="ECO:0000259" key="5">
    <source>
        <dbReference type="PROSITE" id="PS01124"/>
    </source>
</evidence>
<dbReference type="GO" id="GO:0003700">
    <property type="term" value="F:DNA-binding transcription factor activity"/>
    <property type="evidence" value="ECO:0007669"/>
    <property type="project" value="InterPro"/>
</dbReference>
<accession>A0A951J1M2</accession>
<dbReference type="PANTHER" id="PTHR43280">
    <property type="entry name" value="ARAC-FAMILY TRANSCRIPTIONAL REGULATOR"/>
    <property type="match status" value="1"/>
</dbReference>